<dbReference type="InterPro" id="IPR040361">
    <property type="entry name" value="TPD1"/>
</dbReference>
<keyword evidence="2" id="KW-0472">Membrane</keyword>
<name>A0A5C7HBH8_9ROSI</name>
<keyword evidence="1" id="KW-0732">Signal</keyword>
<dbReference type="EMBL" id="VAHF01000009">
    <property type="protein sequence ID" value="TXG54420.1"/>
    <property type="molecule type" value="Genomic_DNA"/>
</dbReference>
<feature type="transmembrane region" description="Helical" evidence="2">
    <location>
        <begin position="32"/>
        <end position="51"/>
    </location>
</feature>
<dbReference type="AlphaFoldDB" id="A0A5C7HBH8"/>
<keyword evidence="2" id="KW-0812">Transmembrane</keyword>
<dbReference type="OrthoDB" id="1572689at2759"/>
<evidence type="ECO:0000313" key="4">
    <source>
        <dbReference type="Proteomes" id="UP000323000"/>
    </source>
</evidence>
<keyword evidence="4" id="KW-1185">Reference proteome</keyword>
<evidence type="ECO:0000313" key="3">
    <source>
        <dbReference type="EMBL" id="TXG54420.1"/>
    </source>
</evidence>
<protein>
    <submittedName>
        <fullName evidence="3">Uncharacterized protein</fullName>
    </submittedName>
</protein>
<proteinExistence type="predicted"/>
<organism evidence="3 4">
    <name type="scientific">Acer yangbiense</name>
    <dbReference type="NCBI Taxonomy" id="1000413"/>
    <lineage>
        <taxon>Eukaryota</taxon>
        <taxon>Viridiplantae</taxon>
        <taxon>Streptophyta</taxon>
        <taxon>Embryophyta</taxon>
        <taxon>Tracheophyta</taxon>
        <taxon>Spermatophyta</taxon>
        <taxon>Magnoliopsida</taxon>
        <taxon>eudicotyledons</taxon>
        <taxon>Gunneridae</taxon>
        <taxon>Pentapetalae</taxon>
        <taxon>rosids</taxon>
        <taxon>malvids</taxon>
        <taxon>Sapindales</taxon>
        <taxon>Sapindaceae</taxon>
        <taxon>Hippocastanoideae</taxon>
        <taxon>Acereae</taxon>
        <taxon>Acer</taxon>
    </lineage>
</organism>
<dbReference type="PANTHER" id="PTHR33184:SF67">
    <property type="entry name" value="PROTEIN TAPETUM DETERMINANT 1"/>
    <property type="match status" value="1"/>
</dbReference>
<accession>A0A5C7HBH8</accession>
<comment type="caution">
    <text evidence="3">The sequence shown here is derived from an EMBL/GenBank/DDBJ whole genome shotgun (WGS) entry which is preliminary data.</text>
</comment>
<evidence type="ECO:0000256" key="1">
    <source>
        <dbReference type="ARBA" id="ARBA00022729"/>
    </source>
</evidence>
<sequence length="198" mass="21320">MVRVCSLYAKAISCIAVNMNMNMGGHVINRRFAIVLSLSLVGATFLVLAFLSGDLGINHGLNSSSEKQIYSFQGAHRKLLRSGLGRAMKEPNRIWGERCSSSDIVISQGATGPLPSGIPTYTVEIMNACVTGCDISGIHINCGWFSSAHLINPKIFKRLAYNDCLVNNGKPLLNGATLSFQYANTFPYPLSVSSVVCS</sequence>
<dbReference type="PANTHER" id="PTHR33184">
    <property type="entry name" value="PROTEIN TAPETUM DETERMINANT 1-LIKE-RELATED"/>
    <property type="match status" value="1"/>
</dbReference>
<keyword evidence="2" id="KW-1133">Transmembrane helix</keyword>
<gene>
    <name evidence="3" type="ORF">EZV62_019676</name>
</gene>
<reference evidence="4" key="1">
    <citation type="journal article" date="2019" name="Gigascience">
        <title>De novo genome assembly of the endangered Acer yangbiense, a plant species with extremely small populations endemic to Yunnan Province, China.</title>
        <authorList>
            <person name="Yang J."/>
            <person name="Wariss H.M."/>
            <person name="Tao L."/>
            <person name="Zhang R."/>
            <person name="Yun Q."/>
            <person name="Hollingsworth P."/>
            <person name="Dao Z."/>
            <person name="Luo G."/>
            <person name="Guo H."/>
            <person name="Ma Y."/>
            <person name="Sun W."/>
        </authorList>
    </citation>
    <scope>NUCLEOTIDE SEQUENCE [LARGE SCALE GENOMIC DNA]</scope>
    <source>
        <strain evidence="4">cv. Malutang</strain>
    </source>
</reference>
<dbReference type="GO" id="GO:0001709">
    <property type="term" value="P:cell fate determination"/>
    <property type="evidence" value="ECO:0007669"/>
    <property type="project" value="TreeGrafter"/>
</dbReference>
<dbReference type="Proteomes" id="UP000323000">
    <property type="component" value="Chromosome 9"/>
</dbReference>
<evidence type="ECO:0000256" key="2">
    <source>
        <dbReference type="SAM" id="Phobius"/>
    </source>
</evidence>
<dbReference type="Pfam" id="PF24068">
    <property type="entry name" value="TPD1_C"/>
    <property type="match status" value="1"/>
</dbReference>